<feature type="domain" description="Amidohydrolase 3" evidence="2">
    <location>
        <begin position="46"/>
        <end position="552"/>
    </location>
</feature>
<evidence type="ECO:0000256" key="1">
    <source>
        <dbReference type="SAM" id="MobiDB-lite"/>
    </source>
</evidence>
<evidence type="ECO:0000313" key="3">
    <source>
        <dbReference type="EMBL" id="CAB4955104.1"/>
    </source>
</evidence>
<dbReference type="GO" id="GO:0005829">
    <property type="term" value="C:cytosol"/>
    <property type="evidence" value="ECO:0007669"/>
    <property type="project" value="TreeGrafter"/>
</dbReference>
<dbReference type="InterPro" id="IPR032466">
    <property type="entry name" value="Metal_Hydrolase"/>
</dbReference>
<dbReference type="Gene3D" id="2.30.40.10">
    <property type="entry name" value="Urease, subunit C, domain 1"/>
    <property type="match status" value="1"/>
</dbReference>
<evidence type="ECO:0000259" key="2">
    <source>
        <dbReference type="Pfam" id="PF07969"/>
    </source>
</evidence>
<accession>A0A6J7KMR2</accession>
<reference evidence="3" key="1">
    <citation type="submission" date="2020-05" db="EMBL/GenBank/DDBJ databases">
        <authorList>
            <person name="Chiriac C."/>
            <person name="Salcher M."/>
            <person name="Ghai R."/>
            <person name="Kavagutti S V."/>
        </authorList>
    </citation>
    <scope>NUCLEOTIDE SEQUENCE</scope>
</reference>
<dbReference type="PANTHER" id="PTHR11647:SF1">
    <property type="entry name" value="COLLAPSIN RESPONSE MEDIATOR PROTEIN"/>
    <property type="match status" value="1"/>
</dbReference>
<dbReference type="SUPFAM" id="SSF51338">
    <property type="entry name" value="Composite domain of metallo-dependent hydrolases"/>
    <property type="match status" value="1"/>
</dbReference>
<organism evidence="3">
    <name type="scientific">freshwater metagenome</name>
    <dbReference type="NCBI Taxonomy" id="449393"/>
    <lineage>
        <taxon>unclassified sequences</taxon>
        <taxon>metagenomes</taxon>
        <taxon>ecological metagenomes</taxon>
    </lineage>
</organism>
<dbReference type="InterPro" id="IPR050378">
    <property type="entry name" value="Metallo-dep_Hydrolases_sf"/>
</dbReference>
<dbReference type="Gene3D" id="3.20.20.140">
    <property type="entry name" value="Metal-dependent hydrolases"/>
    <property type="match status" value="2"/>
</dbReference>
<dbReference type="SUPFAM" id="SSF51556">
    <property type="entry name" value="Metallo-dependent hydrolases"/>
    <property type="match status" value="1"/>
</dbReference>
<dbReference type="AlphaFoldDB" id="A0A6J7KMR2"/>
<protein>
    <submittedName>
        <fullName evidence="3">Unannotated protein</fullName>
    </submittedName>
</protein>
<dbReference type="PANTHER" id="PTHR11647">
    <property type="entry name" value="HYDRANTOINASE/DIHYDROPYRIMIDINASE FAMILY MEMBER"/>
    <property type="match status" value="1"/>
</dbReference>
<gene>
    <name evidence="3" type="ORF">UFOPK3789_00934</name>
</gene>
<dbReference type="CDD" id="cd01297">
    <property type="entry name" value="D-aminoacylase"/>
    <property type="match status" value="1"/>
</dbReference>
<dbReference type="InterPro" id="IPR013108">
    <property type="entry name" value="Amidohydro_3"/>
</dbReference>
<dbReference type="EMBL" id="CAFBNL010000050">
    <property type="protein sequence ID" value="CAB4955104.1"/>
    <property type="molecule type" value="Genomic_DNA"/>
</dbReference>
<dbReference type="GO" id="GO:0016812">
    <property type="term" value="F:hydrolase activity, acting on carbon-nitrogen (but not peptide) bonds, in cyclic amides"/>
    <property type="evidence" value="ECO:0007669"/>
    <property type="project" value="TreeGrafter"/>
</dbReference>
<feature type="region of interest" description="Disordered" evidence="1">
    <location>
        <begin position="359"/>
        <end position="385"/>
    </location>
</feature>
<name>A0A6J7KMR2_9ZZZZ</name>
<proteinExistence type="predicted"/>
<dbReference type="InterPro" id="IPR011059">
    <property type="entry name" value="Metal-dep_hydrolase_composite"/>
</dbReference>
<dbReference type="Pfam" id="PF07969">
    <property type="entry name" value="Amidohydro_3"/>
    <property type="match status" value="1"/>
</dbReference>
<sequence length="571" mass="60890">MSDLVITGGIVVDGTGDPQRLADIAVSNGIITEVAEPGSLAGSLTETIDATGLLVTPGFVDIHTHFDGQVTWDPLLTPTCWHGVTSVVMGNCGVGFAPVSPDRRDWLIGLMEGVEDIPGAALSEGIRWEWETFSEYLDAVDRAPKMLDVAAQIPHGAVRAYVMGERGARNEPATSEDIAAMAAIVRDAIAAGALGFSTSRTIAHMAIDGEPVPGTFAAEDELFGLGNALKDAGGGVFELAPAGALGEDLAAPEREMDWMRRLAAICGRPVSFALTQNDHDPESWRRMLDLCAGAASEGSNVRPQVAGRPVTLLLGLKTFHPFAYCPSWGPVGILPLDERVARMADPEIRRRLLAEASNPDPTMRQFFDPDKSFPLGDPPDYEPHPSTSIAQIAQRAGADVWSVFYDALMADNGHAFVMRPLLNYTDGNLDAVREMLMHPTTVWGLGDGGAHCGTTCDASTPTYMLTHWARDRENGIPLETVIKKMTSQTAGLFGLGDRGVLAPGMRADINLIDHAGLTLHAPVMVHDLPGDARRFIQRSTGYVATILAGQVTLHNGEETGARPGALVRGAR</sequence>